<dbReference type="EMBL" id="JADNYJ010000202">
    <property type="protein sequence ID" value="KAF8875095.1"/>
    <property type="molecule type" value="Genomic_DNA"/>
</dbReference>
<evidence type="ECO:0000313" key="2">
    <source>
        <dbReference type="Proteomes" id="UP000724874"/>
    </source>
</evidence>
<organism evidence="1 2">
    <name type="scientific">Gymnopilus junonius</name>
    <name type="common">Spectacular rustgill mushroom</name>
    <name type="synonym">Gymnopilus spectabilis subsp. junonius</name>
    <dbReference type="NCBI Taxonomy" id="109634"/>
    <lineage>
        <taxon>Eukaryota</taxon>
        <taxon>Fungi</taxon>
        <taxon>Dikarya</taxon>
        <taxon>Basidiomycota</taxon>
        <taxon>Agaricomycotina</taxon>
        <taxon>Agaricomycetes</taxon>
        <taxon>Agaricomycetidae</taxon>
        <taxon>Agaricales</taxon>
        <taxon>Agaricineae</taxon>
        <taxon>Hymenogastraceae</taxon>
        <taxon>Gymnopilus</taxon>
    </lineage>
</organism>
<keyword evidence="2" id="KW-1185">Reference proteome</keyword>
<evidence type="ECO:0000313" key="1">
    <source>
        <dbReference type="EMBL" id="KAF8875095.1"/>
    </source>
</evidence>
<name>A0A9P5NBN4_GYMJU</name>
<gene>
    <name evidence="1" type="ORF">CPB84DRAFT_1752785</name>
</gene>
<dbReference type="AlphaFoldDB" id="A0A9P5NBN4"/>
<dbReference type="Proteomes" id="UP000724874">
    <property type="component" value="Unassembled WGS sequence"/>
</dbReference>
<sequence length="533" mass="59826">MNSFCRPESTLINETLTGGAALSLAYVLRIQDSDDPFIDLAQRVVQMVNDVSALGSILFASIPQVISCTSEKKLMDKVLMQYLEKLYTEAIKIIGVGKGKPTFTSNSLEQVDEKSDAATLERIVQNMAGIVYAERYGIEYTADKVIPSSGPTLSARDTSLGRNFSEDEATSVPGLKTSSNEALPLNTSCVNELRYEKLGRVGLMFRRLRLLDFCRFYYLCPSAAIARLKNCSQLAVEVEIDRFAVLPRSEEVDSTMNDEIKVKVRDMMLESDKEIYHWLRIENRHQDKFYGKVKAKGGLESFGTRPNNTYEDALAYAYCFDNFKVLIPPEQLLHRHPGFSRTKSPLFGEDVGYSAIPSHSYVYLFPFADWLIFLWMVLISHLNVELNGLVITVGIVNSAMLVSHLQSQGLLLSNVNLDYVTLDPVSSLWQELGFPVRWLGDFVQMLIGYPDYSARPLDGLVPIWPPGVTLGISQSMPFVLHSLRDICPLKASKSTKHKSFLVSEVQVLSFHLLLVMLMQEAIDLQTGDIPWKS</sequence>
<reference evidence="1" key="1">
    <citation type="submission" date="2020-11" db="EMBL/GenBank/DDBJ databases">
        <authorList>
            <consortium name="DOE Joint Genome Institute"/>
            <person name="Ahrendt S."/>
            <person name="Riley R."/>
            <person name="Andreopoulos W."/>
            <person name="LaButti K."/>
            <person name="Pangilinan J."/>
            <person name="Ruiz-duenas F.J."/>
            <person name="Barrasa J.M."/>
            <person name="Sanchez-Garcia M."/>
            <person name="Camarero S."/>
            <person name="Miyauchi S."/>
            <person name="Serrano A."/>
            <person name="Linde D."/>
            <person name="Babiker R."/>
            <person name="Drula E."/>
            <person name="Ayuso-Fernandez I."/>
            <person name="Pacheco R."/>
            <person name="Padilla G."/>
            <person name="Ferreira P."/>
            <person name="Barriuso J."/>
            <person name="Kellner H."/>
            <person name="Castanera R."/>
            <person name="Alfaro M."/>
            <person name="Ramirez L."/>
            <person name="Pisabarro A.G."/>
            <person name="Kuo A."/>
            <person name="Tritt A."/>
            <person name="Lipzen A."/>
            <person name="He G."/>
            <person name="Yan M."/>
            <person name="Ng V."/>
            <person name="Cullen D."/>
            <person name="Martin F."/>
            <person name="Rosso M.-N."/>
            <person name="Henrissat B."/>
            <person name="Hibbett D."/>
            <person name="Martinez A.T."/>
            <person name="Grigoriev I.V."/>
        </authorList>
    </citation>
    <scope>NUCLEOTIDE SEQUENCE</scope>
    <source>
        <strain evidence="1">AH 44721</strain>
    </source>
</reference>
<protein>
    <submittedName>
        <fullName evidence="1">Uncharacterized protein</fullName>
    </submittedName>
</protein>
<comment type="caution">
    <text evidence="1">The sequence shown here is derived from an EMBL/GenBank/DDBJ whole genome shotgun (WGS) entry which is preliminary data.</text>
</comment>
<accession>A0A9P5NBN4</accession>
<proteinExistence type="predicted"/>